<evidence type="ECO:0000313" key="5">
    <source>
        <dbReference type="EMBL" id="KFI74089.1"/>
    </source>
</evidence>
<sequence length="182" mass="19922">MSEPLYPAVGAHQGAVVFFSSASQNTARFVANCHLEDEGFNVYRIPLRPKEPALHVREPYVLIVPTYGGGNPKKALTPQVRRFLNEPENRSYIRAVIASGNTNFGDAFCAAGDIISAKCHVPFVYYFELMGTPDDQRKVRKGLVDFFANQRAKKTADSDPATTTDALPLQYVSVGAAAAPRD</sequence>
<evidence type="ECO:0000256" key="2">
    <source>
        <dbReference type="ARBA" id="ARBA00009942"/>
    </source>
</evidence>
<dbReference type="InterPro" id="IPR020852">
    <property type="entry name" value="RNR_Ib_NrdI_bac"/>
</dbReference>
<protein>
    <recommendedName>
        <fullName evidence="3 4">Protein NrdI</fullName>
    </recommendedName>
</protein>
<dbReference type="PANTHER" id="PTHR37297">
    <property type="entry name" value="PROTEIN NRDI"/>
    <property type="match status" value="1"/>
</dbReference>
<organism evidence="5 6">
    <name type="scientific">Bifidobacterium mongoliense DSM 21395</name>
    <dbReference type="NCBI Taxonomy" id="1437603"/>
    <lineage>
        <taxon>Bacteria</taxon>
        <taxon>Bacillati</taxon>
        <taxon>Actinomycetota</taxon>
        <taxon>Actinomycetes</taxon>
        <taxon>Bifidobacteriales</taxon>
        <taxon>Bifidobacteriaceae</taxon>
        <taxon>Bifidobacterium</taxon>
    </lineage>
</organism>
<name>A0A087BST9_9BIFI</name>
<accession>A0A087BST9</accession>
<dbReference type="eggNOG" id="COG1780">
    <property type="taxonomic scope" value="Bacteria"/>
</dbReference>
<comment type="function">
    <text evidence="1 4">Probably involved in ribonucleotide reductase function.</text>
</comment>
<dbReference type="Pfam" id="PF07972">
    <property type="entry name" value="Flavodoxin_NdrI"/>
    <property type="match status" value="1"/>
</dbReference>
<keyword evidence="6" id="KW-1185">Reference proteome</keyword>
<proteinExistence type="inferred from homology"/>
<evidence type="ECO:0000256" key="4">
    <source>
        <dbReference type="HAMAP-Rule" id="MF_00128"/>
    </source>
</evidence>
<reference evidence="5 6" key="1">
    <citation type="submission" date="2014-03" db="EMBL/GenBank/DDBJ databases">
        <title>Genomics of Bifidobacteria.</title>
        <authorList>
            <person name="Ventura M."/>
            <person name="Milani C."/>
            <person name="Lugli G.A."/>
        </authorList>
    </citation>
    <scope>NUCLEOTIDE SEQUENCE [LARGE SCALE GENOMIC DNA]</scope>
    <source>
        <strain evidence="5 6">DSM 21395</strain>
    </source>
</reference>
<dbReference type="Gene3D" id="3.40.50.360">
    <property type="match status" value="1"/>
</dbReference>
<evidence type="ECO:0000256" key="1">
    <source>
        <dbReference type="ARBA" id="ARBA00003999"/>
    </source>
</evidence>
<dbReference type="NCBIfam" id="TIGR00333">
    <property type="entry name" value="nrdI"/>
    <property type="match status" value="1"/>
</dbReference>
<dbReference type="STRING" id="1437603.GCA_000771525_01686"/>
<comment type="similarity">
    <text evidence="2 4">Belongs to the NrdI family.</text>
</comment>
<comment type="caution">
    <text evidence="5">The sequence shown here is derived from an EMBL/GenBank/DDBJ whole genome shotgun (WGS) entry which is preliminary data.</text>
</comment>
<dbReference type="EMBL" id="JGZE01000029">
    <property type="protein sequence ID" value="KFI74089.1"/>
    <property type="molecule type" value="Genomic_DNA"/>
</dbReference>
<dbReference type="Proteomes" id="UP000029082">
    <property type="component" value="Unassembled WGS sequence"/>
</dbReference>
<dbReference type="AlphaFoldDB" id="A0A087BST9"/>
<dbReference type="InterPro" id="IPR029039">
    <property type="entry name" value="Flavoprotein-like_sf"/>
</dbReference>
<dbReference type="SUPFAM" id="SSF52218">
    <property type="entry name" value="Flavoproteins"/>
    <property type="match status" value="1"/>
</dbReference>
<dbReference type="PANTHER" id="PTHR37297:SF1">
    <property type="entry name" value="PROTEIN NRDI"/>
    <property type="match status" value="1"/>
</dbReference>
<evidence type="ECO:0000256" key="3">
    <source>
        <dbReference type="ARBA" id="ARBA00020129"/>
    </source>
</evidence>
<gene>
    <name evidence="4" type="primary">nrdI</name>
    <name evidence="5" type="ORF">BMON_1711</name>
</gene>
<evidence type="ECO:0000313" key="6">
    <source>
        <dbReference type="Proteomes" id="UP000029082"/>
    </source>
</evidence>
<dbReference type="GO" id="GO:0010181">
    <property type="term" value="F:FMN binding"/>
    <property type="evidence" value="ECO:0007669"/>
    <property type="project" value="InterPro"/>
</dbReference>
<dbReference type="InterPro" id="IPR004465">
    <property type="entry name" value="RNR_NrdI"/>
</dbReference>
<dbReference type="HAMAP" id="MF_00128">
    <property type="entry name" value="NrdI"/>
    <property type="match status" value="1"/>
</dbReference>